<name>A0A8J8W4P8_9EURO</name>
<evidence type="ECO:0000256" key="1">
    <source>
        <dbReference type="ARBA" id="ARBA00004109"/>
    </source>
</evidence>
<dbReference type="GO" id="GO:0003779">
    <property type="term" value="F:actin binding"/>
    <property type="evidence" value="ECO:0007669"/>
    <property type="project" value="UniProtKB-KW"/>
</dbReference>
<evidence type="ECO:0000256" key="3">
    <source>
        <dbReference type="ARBA" id="ARBA00015630"/>
    </source>
</evidence>
<dbReference type="InterPro" id="IPR029006">
    <property type="entry name" value="ADF-H/Gelsolin-like_dom_sf"/>
</dbReference>
<dbReference type="EMBL" id="WIWV01000019">
    <property type="protein sequence ID" value="KAF7718115.1"/>
    <property type="molecule type" value="Genomic_DNA"/>
</dbReference>
<dbReference type="PROSITE" id="PS51263">
    <property type="entry name" value="ADF_H"/>
    <property type="match status" value="1"/>
</dbReference>
<comment type="similarity">
    <text evidence="2">Belongs to the actin-binding proteins ADF family.</text>
</comment>
<gene>
    <name evidence="7" type="ORF">PECM_003082</name>
</gene>
<keyword evidence="8" id="KW-1185">Reference proteome</keyword>
<evidence type="ECO:0000313" key="7">
    <source>
        <dbReference type="EMBL" id="KAF7718115.1"/>
    </source>
</evidence>
<evidence type="ECO:0000256" key="2">
    <source>
        <dbReference type="ARBA" id="ARBA00006844"/>
    </source>
</evidence>
<sequence length="139" mass="16026">MTRGFATIKPECQEQFDTLKETKTLDYIVFVPDWHKKEISVAKSGKSDSHDEIVSFLTTDAPRYMVTKFTYDAPTGDEKRHKLVFITWVPEGANSHDKTYCLHNKDHLYRSLDDLSLHVQASKPEDLAHATILKQFKVL</sequence>
<proteinExistence type="inferred from homology"/>
<dbReference type="Proteomes" id="UP000631181">
    <property type="component" value="Unassembled WGS sequence"/>
</dbReference>
<dbReference type="SUPFAM" id="SSF55753">
    <property type="entry name" value="Actin depolymerizing proteins"/>
    <property type="match status" value="1"/>
</dbReference>
<dbReference type="InterPro" id="IPR002108">
    <property type="entry name" value="ADF-H"/>
</dbReference>
<feature type="domain" description="ADF-H" evidence="6">
    <location>
        <begin position="4"/>
        <end position="137"/>
    </location>
</feature>
<dbReference type="Pfam" id="PF00241">
    <property type="entry name" value="Cofilin_ADF"/>
    <property type="match status" value="1"/>
</dbReference>
<organism evidence="7 8">
    <name type="scientific">Penicillium ucsense</name>
    <dbReference type="NCBI Taxonomy" id="2839758"/>
    <lineage>
        <taxon>Eukaryota</taxon>
        <taxon>Fungi</taxon>
        <taxon>Dikarya</taxon>
        <taxon>Ascomycota</taxon>
        <taxon>Pezizomycotina</taxon>
        <taxon>Eurotiomycetes</taxon>
        <taxon>Eurotiomycetidae</taxon>
        <taxon>Eurotiales</taxon>
        <taxon>Aspergillaceae</taxon>
        <taxon>Penicillium</taxon>
    </lineage>
</organism>
<protein>
    <recommendedName>
        <fullName evidence="3">Cofilin</fullName>
    </recommendedName>
    <alternativeName>
        <fullName evidence="5">Actin-depolymerizing factor 1</fullName>
    </alternativeName>
</protein>
<evidence type="ECO:0000256" key="4">
    <source>
        <dbReference type="ARBA" id="ARBA00023203"/>
    </source>
</evidence>
<evidence type="ECO:0000259" key="6">
    <source>
        <dbReference type="PROSITE" id="PS51263"/>
    </source>
</evidence>
<dbReference type="Gene3D" id="3.40.20.10">
    <property type="entry name" value="Severin"/>
    <property type="match status" value="1"/>
</dbReference>
<dbReference type="SMART" id="SM00102">
    <property type="entry name" value="ADF"/>
    <property type="match status" value="1"/>
</dbReference>
<dbReference type="OrthoDB" id="10249245at2759"/>
<dbReference type="AlphaFoldDB" id="A0A8J8W4P8"/>
<keyword evidence="4" id="KW-0009">Actin-binding</keyword>
<dbReference type="InterPro" id="IPR017904">
    <property type="entry name" value="ADF/Cofilin"/>
</dbReference>
<evidence type="ECO:0000256" key="5">
    <source>
        <dbReference type="ARBA" id="ARBA00032427"/>
    </source>
</evidence>
<evidence type="ECO:0000313" key="8">
    <source>
        <dbReference type="Proteomes" id="UP000631181"/>
    </source>
</evidence>
<comment type="caution">
    <text evidence="7">The sequence shown here is derived from an EMBL/GenBank/DDBJ whole genome shotgun (WGS) entry which is preliminary data.</text>
</comment>
<dbReference type="PANTHER" id="PTHR11913">
    <property type="entry name" value="COFILIN-RELATED"/>
    <property type="match status" value="1"/>
</dbReference>
<dbReference type="GO" id="GO:0030042">
    <property type="term" value="P:actin filament depolymerization"/>
    <property type="evidence" value="ECO:0007669"/>
    <property type="project" value="InterPro"/>
</dbReference>
<reference evidence="7" key="1">
    <citation type="journal article" date="2020" name="Front. Microbiol.">
        <title>Gene regulatory networks of Penicillium echinulatum 2HH and Penicillium oxalicum 114-2 inferred by a computational biology approach.</title>
        <authorList>
            <person name="Lenz A.R."/>
            <person name="Galan-Vasquez E."/>
            <person name="Balbinot E."/>
            <person name="De Abreu F.P."/>
            <person name="De Oliveira N.S."/>
            <person name="Da Rosa L.O."/>
            <person name="De Avila E Silva S."/>
            <person name="Camassola M."/>
            <person name="Dillon A.J.P."/>
            <person name="Perez-Rueda E."/>
        </authorList>
    </citation>
    <scope>NUCLEOTIDE SEQUENCE</scope>
    <source>
        <strain evidence="7">S1M29</strain>
    </source>
</reference>
<dbReference type="GO" id="GO:0016363">
    <property type="term" value="C:nuclear matrix"/>
    <property type="evidence" value="ECO:0007669"/>
    <property type="project" value="UniProtKB-SubCell"/>
</dbReference>
<accession>A0A8J8W4P8</accession>
<comment type="subcellular location">
    <subcellularLocation>
        <location evidence="1">Nucleus matrix</location>
    </subcellularLocation>
</comment>
<dbReference type="GO" id="GO:0015629">
    <property type="term" value="C:actin cytoskeleton"/>
    <property type="evidence" value="ECO:0007669"/>
    <property type="project" value="InterPro"/>
</dbReference>